<dbReference type="NCBIfam" id="TIGR01448">
    <property type="entry name" value="recD_rel"/>
    <property type="match status" value="1"/>
</dbReference>
<comment type="catalytic activity">
    <reaction evidence="3">
        <text>ATP + H2O = ADP + phosphate + H(+)</text>
        <dbReference type="Rhea" id="RHEA:13065"/>
        <dbReference type="ChEBI" id="CHEBI:15377"/>
        <dbReference type="ChEBI" id="CHEBI:15378"/>
        <dbReference type="ChEBI" id="CHEBI:30616"/>
        <dbReference type="ChEBI" id="CHEBI:43474"/>
        <dbReference type="ChEBI" id="CHEBI:456216"/>
        <dbReference type="EC" id="5.6.2.3"/>
    </reaction>
</comment>
<dbReference type="SMART" id="SM00382">
    <property type="entry name" value="AAA"/>
    <property type="match status" value="1"/>
</dbReference>
<sequence length="735" mass="80186">MPPPPSAASPDHPHERLAGSIERVTFHSEQSGFCVLRVKVRGQRDLVTVVGTAASVSPGECIETQGQWVNDRQHGLQFRADQLQIVPPATLEGIEKYLGSGMVKGIGPHFARTLVQAFGEAVFDVIETTPDRLEELPGIGRTRRARISAAWAEQKVIREIMVFLQSHGVGTARAVRIYKTYGEAAILTVSENPYRLALDIWGIGFKTADTIAQNLGIPRDSLLRARAGVRHALQVHAEQGHCAAAPEQLLGMATKLLDIPPPIIEQGIVDEEHEENLVREEALIYLTPLQRAEQSCAVHLRRLLRGPLPWGRIAVARALPWVEAQTGLTLAPSQRAAIATLLESKVAVLTGGPGVGKTTLVNSLLRILRAKGVSVLLAAPTGRAAKRLSETTGCEAKTIHRLLEFDPSAYRFKRDADTPLDAELLVLDEASMLDTVLMNQLLRALPDAAALLIVGDVDQLPSVGPGAVLADLIASGVVPTVRLTEIFRQALSSQIIVNAHRINRGEVPRAPAKGETSDFYLIEAADAEDLAAKLTAAVTQRIPLRFGFDPVEDIQVLTPMNRGALGVQAINLELQQRLNPSAQPRVQRFGTTYAPGDKVLQRVNNYDKEVFNGDIGRIRTIDPEQSLVRVDVDGRLVEYDFSELDELSLAYAASIHKAQGSEYPVVVIPLAMQHYQLLERNLLYTGVTRGKQLVVLIAEPKALRIAVGRQQAKQRITRLAERLREGWSSEACAPG</sequence>
<evidence type="ECO:0000259" key="4">
    <source>
        <dbReference type="SMART" id="SM00382"/>
    </source>
</evidence>
<keyword evidence="3 5" id="KW-0347">Helicase</keyword>
<dbReference type="AlphaFoldDB" id="A0A5M8FVR5"/>
<dbReference type="InterPro" id="IPR027417">
    <property type="entry name" value="P-loop_NTPase"/>
</dbReference>
<dbReference type="Gene3D" id="1.10.10.2220">
    <property type="match status" value="1"/>
</dbReference>
<dbReference type="OrthoDB" id="9803432at2"/>
<dbReference type="InterPro" id="IPR041451">
    <property type="entry name" value="RecD2_SH13"/>
</dbReference>
<dbReference type="RefSeq" id="WP_150089615.1">
    <property type="nucleotide sequence ID" value="NZ_VWXX01000001.1"/>
</dbReference>
<evidence type="ECO:0000313" key="6">
    <source>
        <dbReference type="Proteomes" id="UP000322981"/>
    </source>
</evidence>
<proteinExistence type="inferred from homology"/>
<dbReference type="GO" id="GO:0006310">
    <property type="term" value="P:DNA recombination"/>
    <property type="evidence" value="ECO:0007669"/>
    <property type="project" value="InterPro"/>
</dbReference>
<dbReference type="InterPro" id="IPR029493">
    <property type="entry name" value="RecD2-like_HHH"/>
</dbReference>
<comment type="function">
    <text evidence="3">DNA-dependent ATPase and ATP-dependent 5'-3' DNA helicase. Has no activity on blunt DNA or DNA with 3'-overhangs, requires at least 10 bases of 5'-ssDNA for helicase activity.</text>
</comment>
<dbReference type="Pfam" id="PF18335">
    <property type="entry name" value="SH3_13"/>
    <property type="match status" value="1"/>
</dbReference>
<dbReference type="GO" id="GO:0043139">
    <property type="term" value="F:5'-3' DNA helicase activity"/>
    <property type="evidence" value="ECO:0007669"/>
    <property type="project" value="UniProtKB-UniRule"/>
</dbReference>
<protein>
    <recommendedName>
        <fullName evidence="3">ATP-dependent RecD2 DNA helicase</fullName>
        <ecNumber evidence="3">5.6.2.3</ecNumber>
    </recommendedName>
    <alternativeName>
        <fullName evidence="3">DNA 5'-3' helicase subunit RecD2</fullName>
    </alternativeName>
</protein>
<dbReference type="Gene3D" id="2.30.30.940">
    <property type="match status" value="1"/>
</dbReference>
<dbReference type="GO" id="GO:0005524">
    <property type="term" value="F:ATP binding"/>
    <property type="evidence" value="ECO:0007669"/>
    <property type="project" value="UniProtKB-UniRule"/>
</dbReference>
<dbReference type="Pfam" id="PF13245">
    <property type="entry name" value="AAA_19"/>
    <property type="match status" value="1"/>
</dbReference>
<dbReference type="HAMAP" id="MF_01488">
    <property type="entry name" value="RecD2"/>
    <property type="match status" value="1"/>
</dbReference>
<keyword evidence="3" id="KW-0378">Hydrolase</keyword>
<dbReference type="InterPro" id="IPR055446">
    <property type="entry name" value="RecD2_N_OB"/>
</dbReference>
<dbReference type="Pfam" id="PF13538">
    <property type="entry name" value="UvrD_C_2"/>
    <property type="match status" value="1"/>
</dbReference>
<accession>A0A5M8FVR5</accession>
<comment type="similarity">
    <text evidence="3">Belongs to the RecD family. RecD2 subfamily.</text>
</comment>
<dbReference type="GO" id="GO:0016887">
    <property type="term" value="F:ATP hydrolysis activity"/>
    <property type="evidence" value="ECO:0007669"/>
    <property type="project" value="RHEA"/>
</dbReference>
<dbReference type="InterPro" id="IPR027785">
    <property type="entry name" value="UvrD-like_helicase_C"/>
</dbReference>
<keyword evidence="2 3" id="KW-0067">ATP-binding</keyword>
<dbReference type="CDD" id="cd18809">
    <property type="entry name" value="SF1_C_RecD"/>
    <property type="match status" value="1"/>
</dbReference>
<evidence type="ECO:0000256" key="1">
    <source>
        <dbReference type="ARBA" id="ARBA00022741"/>
    </source>
</evidence>
<dbReference type="InterPro" id="IPR003593">
    <property type="entry name" value="AAA+_ATPase"/>
</dbReference>
<dbReference type="Pfam" id="PF23139">
    <property type="entry name" value="OB_YrrC"/>
    <property type="match status" value="1"/>
</dbReference>
<dbReference type="PANTHER" id="PTHR43788:SF6">
    <property type="entry name" value="DNA HELICASE B"/>
    <property type="match status" value="1"/>
</dbReference>
<feature type="domain" description="AAA+ ATPase" evidence="4">
    <location>
        <begin position="343"/>
        <end position="484"/>
    </location>
</feature>
<dbReference type="EC" id="5.6.2.3" evidence="3"/>
<reference evidence="5 6" key="1">
    <citation type="submission" date="2019-09" db="EMBL/GenBank/DDBJ databases">
        <title>Whole-genome sequence of the purple sulfur bacterium Thiohalocapsa marina DSM 19078.</title>
        <authorList>
            <person name="Kyndt J.A."/>
            <person name="Meyer T.E."/>
        </authorList>
    </citation>
    <scope>NUCLEOTIDE SEQUENCE [LARGE SCALE GENOMIC DNA]</scope>
    <source>
        <strain evidence="5 6">DSM 19078</strain>
    </source>
</reference>
<dbReference type="SUPFAM" id="SSF52540">
    <property type="entry name" value="P-loop containing nucleoside triphosphate hydrolases"/>
    <property type="match status" value="2"/>
</dbReference>
<dbReference type="PANTHER" id="PTHR43788">
    <property type="entry name" value="DNA2/NAM7 HELICASE FAMILY MEMBER"/>
    <property type="match status" value="1"/>
</dbReference>
<dbReference type="EMBL" id="VWXX01000001">
    <property type="protein sequence ID" value="KAA6187910.1"/>
    <property type="molecule type" value="Genomic_DNA"/>
</dbReference>
<dbReference type="InterPro" id="IPR006345">
    <property type="entry name" value="RecD2"/>
</dbReference>
<keyword evidence="3" id="KW-0238">DNA-binding</keyword>
<evidence type="ECO:0000256" key="3">
    <source>
        <dbReference type="HAMAP-Rule" id="MF_01488"/>
    </source>
</evidence>
<dbReference type="InterPro" id="IPR050534">
    <property type="entry name" value="Coronavir_polyprotein_1ab"/>
</dbReference>
<keyword evidence="1 3" id="KW-0547">Nucleotide-binding</keyword>
<evidence type="ECO:0000313" key="5">
    <source>
        <dbReference type="EMBL" id="KAA6187910.1"/>
    </source>
</evidence>
<dbReference type="GO" id="GO:0017116">
    <property type="term" value="F:single-stranded DNA helicase activity"/>
    <property type="evidence" value="ECO:0007669"/>
    <property type="project" value="TreeGrafter"/>
</dbReference>
<feature type="binding site" evidence="3">
    <location>
        <begin position="354"/>
        <end position="358"/>
    </location>
    <ligand>
        <name>ATP</name>
        <dbReference type="ChEBI" id="CHEBI:30616"/>
    </ligand>
</feature>
<dbReference type="Gene3D" id="3.40.50.300">
    <property type="entry name" value="P-loop containing nucleotide triphosphate hydrolases"/>
    <property type="match status" value="2"/>
</dbReference>
<keyword evidence="3" id="KW-0413">Isomerase</keyword>
<name>A0A5M8FVR5_9GAMM</name>
<evidence type="ECO:0000256" key="2">
    <source>
        <dbReference type="ARBA" id="ARBA00022840"/>
    </source>
</evidence>
<dbReference type="GO" id="GO:0009338">
    <property type="term" value="C:exodeoxyribonuclease V complex"/>
    <property type="evidence" value="ECO:0007669"/>
    <property type="project" value="TreeGrafter"/>
</dbReference>
<comment type="caution">
    <text evidence="5">The sequence shown here is derived from an EMBL/GenBank/DDBJ whole genome shotgun (WGS) entry which is preliminary data.</text>
</comment>
<dbReference type="Gene3D" id="1.10.150.20">
    <property type="entry name" value="5' to 3' exonuclease, C-terminal subdomain"/>
    <property type="match status" value="1"/>
</dbReference>
<keyword evidence="6" id="KW-1185">Reference proteome</keyword>
<dbReference type="CDD" id="cd17933">
    <property type="entry name" value="DEXSc_RecD-like"/>
    <property type="match status" value="1"/>
</dbReference>
<dbReference type="SUPFAM" id="SSF47781">
    <property type="entry name" value="RuvA domain 2-like"/>
    <property type="match status" value="1"/>
</dbReference>
<dbReference type="Pfam" id="PF14490">
    <property type="entry name" value="HHH_RecD2"/>
    <property type="match status" value="1"/>
</dbReference>
<gene>
    <name evidence="3" type="primary">recD2</name>
    <name evidence="5" type="ORF">F2Q65_01385</name>
</gene>
<organism evidence="5 6">
    <name type="scientific">Thiohalocapsa marina</name>
    <dbReference type="NCBI Taxonomy" id="424902"/>
    <lineage>
        <taxon>Bacteria</taxon>
        <taxon>Pseudomonadati</taxon>
        <taxon>Pseudomonadota</taxon>
        <taxon>Gammaproteobacteria</taxon>
        <taxon>Chromatiales</taxon>
        <taxon>Chromatiaceae</taxon>
        <taxon>Thiohalocapsa</taxon>
    </lineage>
</organism>
<dbReference type="Pfam" id="PF14520">
    <property type="entry name" value="HHH_5"/>
    <property type="match status" value="1"/>
</dbReference>
<dbReference type="GO" id="GO:0003677">
    <property type="term" value="F:DNA binding"/>
    <property type="evidence" value="ECO:0007669"/>
    <property type="project" value="UniProtKB-UniRule"/>
</dbReference>
<dbReference type="InterPro" id="IPR010994">
    <property type="entry name" value="RuvA_2-like"/>
</dbReference>
<dbReference type="Proteomes" id="UP000322981">
    <property type="component" value="Unassembled WGS sequence"/>
</dbReference>